<proteinExistence type="predicted"/>
<comment type="caution">
    <text evidence="1">The sequence shown here is derived from an EMBL/GenBank/DDBJ whole genome shotgun (WGS) entry which is preliminary data.</text>
</comment>
<sequence>MAIDAYTTTCRQLRGIAESLLAGPQFRATGTIRLAVRPAGFVGTALPVEVQGTDFAWPEGRVALSGPLPALEQATGLAFGPPEGVYTVVDPLPADAVLDLDAAAANDVYRSLYAGGQALVTFAPDEHPVLWPEHFDVSVVVDEVNYGVSPGDSFHERAYAYVSPWQSRSGEFWNAPFGAARALDLAVSETDLTDSIVDFFERGRNHL</sequence>
<gene>
    <name evidence="1" type="ORF">H7J73_12460</name>
</gene>
<dbReference type="RefSeq" id="WP_264067718.1">
    <property type="nucleotide sequence ID" value="NZ_JACKTY010000028.1"/>
</dbReference>
<reference evidence="1 2" key="1">
    <citation type="journal article" date="2022" name="BMC Genomics">
        <title>Comparative genome analysis of mycobacteria focusing on tRNA and non-coding RNA.</title>
        <authorList>
            <person name="Behra P.R.K."/>
            <person name="Pettersson B.M.F."/>
            <person name="Ramesh M."/>
            <person name="Das S."/>
            <person name="Dasgupta S."/>
            <person name="Kirsebom L.A."/>
        </authorList>
    </citation>
    <scope>NUCLEOTIDE SEQUENCE [LARGE SCALE GENOMIC DNA]</scope>
    <source>
        <strain evidence="1 2">DSM 44078</strain>
    </source>
</reference>
<dbReference type="Proteomes" id="UP001526201">
    <property type="component" value="Unassembled WGS sequence"/>
</dbReference>
<protein>
    <submittedName>
        <fullName evidence="1">Uncharacterized protein</fullName>
    </submittedName>
</protein>
<keyword evidence="2" id="KW-1185">Reference proteome</keyword>
<accession>A0ABT3CBK3</accession>
<evidence type="ECO:0000313" key="1">
    <source>
        <dbReference type="EMBL" id="MCV7226840.1"/>
    </source>
</evidence>
<evidence type="ECO:0000313" key="2">
    <source>
        <dbReference type="Proteomes" id="UP001526201"/>
    </source>
</evidence>
<organism evidence="1 2">
    <name type="scientific">Mycolicibacterium komossense</name>
    <dbReference type="NCBI Taxonomy" id="1779"/>
    <lineage>
        <taxon>Bacteria</taxon>
        <taxon>Bacillati</taxon>
        <taxon>Actinomycetota</taxon>
        <taxon>Actinomycetes</taxon>
        <taxon>Mycobacteriales</taxon>
        <taxon>Mycobacteriaceae</taxon>
        <taxon>Mycolicibacterium</taxon>
    </lineage>
</organism>
<dbReference type="EMBL" id="JACKTY010000028">
    <property type="protein sequence ID" value="MCV7226840.1"/>
    <property type="molecule type" value="Genomic_DNA"/>
</dbReference>
<name>A0ABT3CBK3_9MYCO</name>